<evidence type="ECO:0000259" key="4">
    <source>
        <dbReference type="Pfam" id="PF22933"/>
    </source>
</evidence>
<feature type="transmembrane region" description="Helical" evidence="2">
    <location>
        <begin position="1307"/>
        <end position="1330"/>
    </location>
</feature>
<keyword evidence="2" id="KW-1133">Transmembrane helix</keyword>
<reference evidence="8" key="1">
    <citation type="submission" date="2020-01" db="EMBL/GenBank/DDBJ databases">
        <title>Development of genomics and gene disruption for Polysphondylium violaceum indicates a role for the polyketide synthase stlB in stalk morphogenesis.</title>
        <authorList>
            <person name="Narita B."/>
            <person name="Kawabe Y."/>
            <person name="Kin K."/>
            <person name="Saito T."/>
            <person name="Gibbs R."/>
            <person name="Kuspa A."/>
            <person name="Muzny D."/>
            <person name="Queller D."/>
            <person name="Richards S."/>
            <person name="Strassman J."/>
            <person name="Sucgang R."/>
            <person name="Worley K."/>
            <person name="Schaap P."/>
        </authorList>
    </citation>
    <scope>NUCLEOTIDE SEQUENCE</scope>
    <source>
        <strain evidence="8">QSvi11</strain>
    </source>
</reference>
<evidence type="ECO:0000259" key="6">
    <source>
        <dbReference type="Pfam" id="PF23034"/>
    </source>
</evidence>
<feature type="chain" id="PRO_5035282992" description="EGF-like domain-containing protein" evidence="3">
    <location>
        <begin position="27"/>
        <end position="1347"/>
    </location>
</feature>
<dbReference type="InterPro" id="IPR054484">
    <property type="entry name" value="ComC_SSD"/>
</dbReference>
<evidence type="ECO:0000256" key="2">
    <source>
        <dbReference type="SAM" id="Phobius"/>
    </source>
</evidence>
<evidence type="ECO:0000313" key="8">
    <source>
        <dbReference type="EMBL" id="KAF2070808.1"/>
    </source>
</evidence>
<accession>A0A8J4PP54</accession>
<keyword evidence="2" id="KW-0812">Transmembrane</keyword>
<dbReference type="PANTHER" id="PTHR31378">
    <property type="entry name" value="EGF-LIKE DOMAIN-CONTAINING PROTEIN-RELATED-RELATED"/>
    <property type="match status" value="1"/>
</dbReference>
<evidence type="ECO:0000256" key="3">
    <source>
        <dbReference type="SAM" id="SignalP"/>
    </source>
</evidence>
<dbReference type="Proteomes" id="UP000695562">
    <property type="component" value="Unassembled WGS sequence"/>
</dbReference>
<dbReference type="Pfam" id="PF23033">
    <property type="entry name" value="DUF7034"/>
    <property type="match status" value="1"/>
</dbReference>
<keyword evidence="9" id="KW-1185">Reference proteome</keyword>
<feature type="domain" description="DUF7034" evidence="5">
    <location>
        <begin position="780"/>
        <end position="890"/>
    </location>
</feature>
<name>A0A8J4PP54_9MYCE</name>
<evidence type="ECO:0000259" key="7">
    <source>
        <dbReference type="Pfam" id="PF24893"/>
    </source>
</evidence>
<evidence type="ECO:0000259" key="5">
    <source>
        <dbReference type="Pfam" id="PF23033"/>
    </source>
</evidence>
<feature type="domain" description="DUF7743" evidence="7">
    <location>
        <begin position="419"/>
        <end position="517"/>
    </location>
</feature>
<comment type="caution">
    <text evidence="8">The sequence shown here is derived from an EMBL/GenBank/DDBJ whole genome shotgun (WGS) entry which is preliminary data.</text>
</comment>
<keyword evidence="3" id="KW-0732">Signal</keyword>
<evidence type="ECO:0008006" key="10">
    <source>
        <dbReference type="Google" id="ProtNLM"/>
    </source>
</evidence>
<dbReference type="EMBL" id="AJWJ01000444">
    <property type="protein sequence ID" value="KAF2070808.1"/>
    <property type="molecule type" value="Genomic_DNA"/>
</dbReference>
<dbReference type="PANTHER" id="PTHR31378:SF17">
    <property type="match status" value="1"/>
</dbReference>
<dbReference type="InterPro" id="IPR056645">
    <property type="entry name" value="DUF7743"/>
</dbReference>
<feature type="signal peptide" evidence="3">
    <location>
        <begin position="1"/>
        <end position="26"/>
    </location>
</feature>
<dbReference type="InterPro" id="IPR055463">
    <property type="entry name" value="DUF7035"/>
</dbReference>
<dbReference type="OrthoDB" id="20118at2759"/>
<proteinExistence type="predicted"/>
<dbReference type="Pfam" id="PF24893">
    <property type="entry name" value="DUF7743"/>
    <property type="match status" value="1"/>
</dbReference>
<evidence type="ECO:0000256" key="1">
    <source>
        <dbReference type="SAM" id="MobiDB-lite"/>
    </source>
</evidence>
<protein>
    <recommendedName>
        <fullName evidence="10">EGF-like domain-containing protein</fullName>
    </recommendedName>
</protein>
<sequence>MIHSYKFCLFVLFFVTLFQNCWVIDAQQAVVAPVGGIFKGVEPYATSGGFCSTILVVKGAINLPTGGIAISCIVLSAPTSPTCVLNSIFYNTTHFSAKISLSFTPSLDTYTNIVLGLTKSIDNSVVNLALVNQDQSPYTYKCFMAPPSSPIKSLAQPIQIVKQVNVYQSNFFFAHLKMNEEFTQPLPGSFTCSSSDYTCSFYYIDRQTIVMVIGFVDNFLNVDSGNVGLNYDSTLNIFSLRNPLDSAVAGITLLGYKVFKIPPLWGVFLDTTLSSNDQFPPINLNLFPLYGSSNQELRFLTRASSTTPRLISQAGQTTPFLSTISSPITTTGIIKSLVVASYGLALVEFETNSRFFFPLSNSFNNNYYSYYPYGLVSNALGKRSYRISPWIDKSATQVSFVIKVPGSNEASVAATPTIADSSPPVLVSLQVVFLNDTHSVLRVGVEDDVSGVALIRLLNIELTKKHLVSGTNLNGVYEAIITTRLSFSTEIYIFDYSGLIQYYNNQQLNFKFGDMIELSQTRSYILDDVSSLSFSVNQVDVTSNPVDVILYANVSQTLEQRLTRTSITATIVFGIFLTNPYITIVGVYNVDKQLYEFPFTVPPRLPSGALKYTIQINNHPILLDDFLFIGKFGNSAKINVINSGIVDTSCPIVTKALQLSSQTQPLTWDLEFYDISGVKNVIVGITSEYDVEGQNFTIPANGQTTLTYTLTYPLNPSTCRAMKYWISYVYTEDMMGNKGESTRNSNADFHPFYQFDDSTGDYIEVPSTYCTTVVSEVNPPGIQSMTLTKTTNSTLQNEQLLVRFKVSDDTAVSQDRLPTCFITDQDREYISVVAQPLPTSDKTIREYICPFIFPFYFGPQVHVSIYGLYDIFFNYIGYSTLDLFNLGLENNPLYFIPSTASLVIIESTSSLEIFTDQLYIYGRGYIAGSTMVEIQTDTEILTLTPSVTTGSTLLLNGIKPSSQYKVRVYIGATSSLVVKLKGQGQSSSQSSSQSSLDSSSDSSLQSSSSSMAPSCKTDCGEPLGYGVCKGTTCVCNVPHSGLDCLGTIANNTTIEPNTQNPSVNLTLQAESKFSSFISLVSLREYDNGGSDVVGTHVFNNDRWVNMNTIVNQDVKTLQYKYVINNSINTTIYATIQVFSQAKSIVFGKKTLQMNPSTVKFTFNITAYPFAKSTNSLQILMGASLLSTQEVGCSIQDFIKDQGDSQYLKIQIDQISLFGRFIGYGIVDGREESITNTLVEKVDELNQQQQSSKSQQSFIGLNIRYFTQSVLLDPDFSVLIEPRSASSDQSNSICSQSSKSKKLSAAQIAGIVIGGVVFLFIVAAIIVYLLSEKTSNPVALKLRKLAQN</sequence>
<dbReference type="Pfam" id="PF23034">
    <property type="entry name" value="DUF7035"/>
    <property type="match status" value="1"/>
</dbReference>
<feature type="domain" description="DUF7035" evidence="6">
    <location>
        <begin position="647"/>
        <end position="761"/>
    </location>
</feature>
<feature type="region of interest" description="Disordered" evidence="1">
    <location>
        <begin position="986"/>
        <end position="1013"/>
    </location>
</feature>
<feature type="compositionally biased region" description="Low complexity" evidence="1">
    <location>
        <begin position="986"/>
        <end position="1010"/>
    </location>
</feature>
<evidence type="ECO:0000313" key="9">
    <source>
        <dbReference type="Proteomes" id="UP000695562"/>
    </source>
</evidence>
<dbReference type="InterPro" id="IPR055462">
    <property type="entry name" value="DUF7034"/>
</dbReference>
<dbReference type="Pfam" id="PF22933">
    <property type="entry name" value="ComC_SSD"/>
    <property type="match status" value="1"/>
</dbReference>
<keyword evidence="2" id="KW-0472">Membrane</keyword>
<gene>
    <name evidence="8" type="ORF">CYY_007876</name>
</gene>
<feature type="domain" description="ComC supersandwich" evidence="4">
    <location>
        <begin position="1050"/>
        <end position="1278"/>
    </location>
</feature>
<organism evidence="8 9">
    <name type="scientific">Polysphondylium violaceum</name>
    <dbReference type="NCBI Taxonomy" id="133409"/>
    <lineage>
        <taxon>Eukaryota</taxon>
        <taxon>Amoebozoa</taxon>
        <taxon>Evosea</taxon>
        <taxon>Eumycetozoa</taxon>
        <taxon>Dictyostelia</taxon>
        <taxon>Dictyosteliales</taxon>
        <taxon>Dictyosteliaceae</taxon>
        <taxon>Polysphondylium</taxon>
    </lineage>
</organism>